<dbReference type="AlphaFoldDB" id="D9QUR9"/>
<gene>
    <name evidence="2" type="ordered locus">Acear_0432</name>
</gene>
<dbReference type="EMBL" id="CP002105">
    <property type="protein sequence ID" value="ADL11978.1"/>
    <property type="molecule type" value="Genomic_DNA"/>
</dbReference>
<dbReference type="eggNOG" id="COG0644">
    <property type="taxonomic scope" value="Bacteria"/>
</dbReference>
<dbReference type="InterPro" id="IPR050407">
    <property type="entry name" value="Geranylgeranyl_reductase"/>
</dbReference>
<name>D9QUR9_ACEAZ</name>
<dbReference type="PANTHER" id="PTHR42685:SF22">
    <property type="entry name" value="CONDITIONED MEDIUM FACTOR RECEPTOR 1"/>
    <property type="match status" value="1"/>
</dbReference>
<dbReference type="Pfam" id="PF01494">
    <property type="entry name" value="FAD_binding_3"/>
    <property type="match status" value="1"/>
</dbReference>
<keyword evidence="3" id="KW-1185">Reference proteome</keyword>
<dbReference type="SUPFAM" id="SSF51905">
    <property type="entry name" value="FAD/NAD(P)-binding domain"/>
    <property type="match status" value="1"/>
</dbReference>
<dbReference type="PANTHER" id="PTHR42685">
    <property type="entry name" value="GERANYLGERANYL DIPHOSPHATE REDUCTASE"/>
    <property type="match status" value="1"/>
</dbReference>
<feature type="domain" description="FAD-binding" evidence="1">
    <location>
        <begin position="3"/>
        <end position="166"/>
    </location>
</feature>
<dbReference type="InterPro" id="IPR036188">
    <property type="entry name" value="FAD/NAD-bd_sf"/>
</dbReference>
<dbReference type="GO" id="GO:0016628">
    <property type="term" value="F:oxidoreductase activity, acting on the CH-CH group of donors, NAD or NADP as acceptor"/>
    <property type="evidence" value="ECO:0007669"/>
    <property type="project" value="InterPro"/>
</dbReference>
<dbReference type="InterPro" id="IPR011777">
    <property type="entry name" value="Geranylgeranyl_Rdtase_fam"/>
</dbReference>
<proteinExistence type="predicted"/>
<sequence>MKYDILIVGAGPAGAYTAYRLAQADLDVLLLEKEELPRYKPCGGGLTSKVFGIIPEFNLDHVIEDKISTVVFTHNVEAPIKLDFIEPFTYMTMRDKFDYFLVQQAKEVGVKVIDNTPVVDIRCMSDRVRVCTTGSEYTAKYIIGADGARSLVAQQLGLMDGVESAIAYEKEIKVSSQLLEAQRGIMNLDYGIIHGGYSWIFPKVDHFSVGVGTFAEGVSLKKSLEDYLAKGKIDDYKELKAKGHPLPVGGSKRELTYKRAVLIGDAAGLVDPLSGEGIFYALKSADLASRILLDVIRRGKSLSRYTTLINQEILPEFRKAELIKKIFFKFSDLLHKLFMKENWILKKLIQVIYGDDTYSNLYDNIQNQIPLLKF</sequence>
<dbReference type="PRINTS" id="PR00420">
    <property type="entry name" value="RNGMNOXGNASE"/>
</dbReference>
<evidence type="ECO:0000259" key="1">
    <source>
        <dbReference type="Pfam" id="PF01494"/>
    </source>
</evidence>
<dbReference type="HOGENOM" id="CLU_024648_5_0_9"/>
<evidence type="ECO:0000313" key="2">
    <source>
        <dbReference type="EMBL" id="ADL11978.1"/>
    </source>
</evidence>
<protein>
    <submittedName>
        <fullName evidence="2">Geranylgeranyl reductase</fullName>
    </submittedName>
</protein>
<organism evidence="2 3">
    <name type="scientific">Acetohalobium arabaticum (strain ATCC 49924 / DSM 5501 / Z-7288)</name>
    <dbReference type="NCBI Taxonomy" id="574087"/>
    <lineage>
        <taxon>Bacteria</taxon>
        <taxon>Bacillati</taxon>
        <taxon>Bacillota</taxon>
        <taxon>Clostridia</taxon>
        <taxon>Halanaerobiales</taxon>
        <taxon>Halobacteroidaceae</taxon>
        <taxon>Acetohalobium</taxon>
    </lineage>
</organism>
<dbReference type="NCBIfam" id="TIGR02032">
    <property type="entry name" value="GG-red-SF"/>
    <property type="match status" value="1"/>
</dbReference>
<accession>D9QUR9</accession>
<dbReference type="KEGG" id="aar:Acear_0432"/>
<dbReference type="InterPro" id="IPR002938">
    <property type="entry name" value="FAD-bd"/>
</dbReference>
<dbReference type="STRING" id="574087.Acear_0432"/>
<dbReference type="GO" id="GO:0071949">
    <property type="term" value="F:FAD binding"/>
    <property type="evidence" value="ECO:0007669"/>
    <property type="project" value="InterPro"/>
</dbReference>
<dbReference type="RefSeq" id="WP_013277424.1">
    <property type="nucleotide sequence ID" value="NC_014378.1"/>
</dbReference>
<dbReference type="Gene3D" id="3.50.50.60">
    <property type="entry name" value="FAD/NAD(P)-binding domain"/>
    <property type="match status" value="1"/>
</dbReference>
<reference evidence="2 3" key="1">
    <citation type="journal article" date="2010" name="Stand. Genomic Sci.">
        <title>Complete genome sequence of Acetohalobium arabaticum type strain (Z-7288).</title>
        <authorList>
            <person name="Sikorski J."/>
            <person name="Lapidus A."/>
            <person name="Chertkov O."/>
            <person name="Lucas S."/>
            <person name="Copeland A."/>
            <person name="Glavina Del Rio T."/>
            <person name="Nolan M."/>
            <person name="Tice H."/>
            <person name="Cheng J.F."/>
            <person name="Han C."/>
            <person name="Brambilla E."/>
            <person name="Pitluck S."/>
            <person name="Liolios K."/>
            <person name="Ivanova N."/>
            <person name="Mavromatis K."/>
            <person name="Mikhailova N."/>
            <person name="Pati A."/>
            <person name="Bruce D."/>
            <person name="Detter C."/>
            <person name="Tapia R."/>
            <person name="Goodwin L."/>
            <person name="Chen A."/>
            <person name="Palaniappan K."/>
            <person name="Land M."/>
            <person name="Hauser L."/>
            <person name="Chang Y.J."/>
            <person name="Jeffries C.D."/>
            <person name="Rohde M."/>
            <person name="Goker M."/>
            <person name="Spring S."/>
            <person name="Woyke T."/>
            <person name="Bristow J."/>
            <person name="Eisen J.A."/>
            <person name="Markowitz V."/>
            <person name="Hugenholtz P."/>
            <person name="Kyrpides N.C."/>
            <person name="Klenk H.P."/>
        </authorList>
    </citation>
    <scope>NUCLEOTIDE SEQUENCE [LARGE SCALE GENOMIC DNA]</scope>
    <source>
        <strain evidence="3">ATCC 49924 / DSM 5501 / Z-7288</strain>
    </source>
</reference>
<evidence type="ECO:0000313" key="3">
    <source>
        <dbReference type="Proteomes" id="UP000001661"/>
    </source>
</evidence>
<dbReference type="Proteomes" id="UP000001661">
    <property type="component" value="Chromosome"/>
</dbReference>